<dbReference type="KEGG" id="fek:C1H87_21695"/>
<dbReference type="EMBL" id="CP025791">
    <property type="protein sequence ID" value="AUP81184.1"/>
    <property type="molecule type" value="Genomic_DNA"/>
</dbReference>
<reference evidence="4 5" key="1">
    <citation type="submission" date="2018-01" db="EMBL/GenBank/DDBJ databases">
        <title>Complete genome sequence of Flavivirga eckloniae ECD14 isolated from seaweed Ecklonia cava.</title>
        <authorList>
            <person name="Lee J.H."/>
            <person name="Baik K.S."/>
            <person name="Seong C.N."/>
        </authorList>
    </citation>
    <scope>NUCLEOTIDE SEQUENCE [LARGE SCALE GENOMIC DNA]</scope>
    <source>
        <strain evidence="4 5">ECD14</strain>
    </source>
</reference>
<dbReference type="Pfam" id="PF00440">
    <property type="entry name" value="TetR_N"/>
    <property type="match status" value="1"/>
</dbReference>
<dbReference type="Proteomes" id="UP000235826">
    <property type="component" value="Chromosome"/>
</dbReference>
<dbReference type="AlphaFoldDB" id="A0A2K9PVU2"/>
<organism evidence="4 5">
    <name type="scientific">Flavivirga eckloniae</name>
    <dbReference type="NCBI Taxonomy" id="1803846"/>
    <lineage>
        <taxon>Bacteria</taxon>
        <taxon>Pseudomonadati</taxon>
        <taxon>Bacteroidota</taxon>
        <taxon>Flavobacteriia</taxon>
        <taxon>Flavobacteriales</taxon>
        <taxon>Flavobacteriaceae</taxon>
        <taxon>Flavivirga</taxon>
    </lineage>
</organism>
<name>A0A2K9PVU2_9FLAO</name>
<feature type="DNA-binding region" description="H-T-H motif" evidence="2">
    <location>
        <begin position="25"/>
        <end position="44"/>
    </location>
</feature>
<dbReference type="Gene3D" id="1.10.357.10">
    <property type="entry name" value="Tetracycline Repressor, domain 2"/>
    <property type="match status" value="1"/>
</dbReference>
<keyword evidence="1 2" id="KW-0238">DNA-binding</keyword>
<sequence>MKNRRTNILSVSRKLFNKQGFSNVTIRMIAQELRISSGNLNYHFKRREDILEALYFEMVSEFDSRVKQLDEREITFKTVKEDIKLSMQKMVEYQFFWTDLYNLLQLNNKIKLHFEKIYENRFKGYQFLFSTLIEKQYLQSFEFINESQFLIERMIGFSNTWIYNSHLYQKEINQNYIELQSNNLLFMIYPYLTNLGKIEYKKLIPDCFV</sequence>
<protein>
    <recommendedName>
        <fullName evidence="3">HTH tetR-type domain-containing protein</fullName>
    </recommendedName>
</protein>
<dbReference type="InterPro" id="IPR001647">
    <property type="entry name" value="HTH_TetR"/>
</dbReference>
<feature type="domain" description="HTH tetR-type" evidence="3">
    <location>
        <begin position="2"/>
        <end position="62"/>
    </location>
</feature>
<keyword evidence="5" id="KW-1185">Reference proteome</keyword>
<proteinExistence type="predicted"/>
<evidence type="ECO:0000256" key="1">
    <source>
        <dbReference type="ARBA" id="ARBA00023125"/>
    </source>
</evidence>
<dbReference type="PROSITE" id="PS50977">
    <property type="entry name" value="HTH_TETR_2"/>
    <property type="match status" value="1"/>
</dbReference>
<evidence type="ECO:0000313" key="4">
    <source>
        <dbReference type="EMBL" id="AUP81184.1"/>
    </source>
</evidence>
<evidence type="ECO:0000313" key="5">
    <source>
        <dbReference type="Proteomes" id="UP000235826"/>
    </source>
</evidence>
<dbReference type="InterPro" id="IPR025722">
    <property type="entry name" value="TetR"/>
</dbReference>
<gene>
    <name evidence="4" type="ORF">C1H87_21695</name>
</gene>
<dbReference type="PRINTS" id="PR00455">
    <property type="entry name" value="HTHTETR"/>
</dbReference>
<accession>A0A2K9PVU2</accession>
<dbReference type="InterPro" id="IPR009057">
    <property type="entry name" value="Homeodomain-like_sf"/>
</dbReference>
<evidence type="ECO:0000256" key="2">
    <source>
        <dbReference type="PROSITE-ProRule" id="PRU00335"/>
    </source>
</evidence>
<dbReference type="GO" id="GO:0003677">
    <property type="term" value="F:DNA binding"/>
    <property type="evidence" value="ECO:0007669"/>
    <property type="project" value="UniProtKB-UniRule"/>
</dbReference>
<dbReference type="Pfam" id="PF13972">
    <property type="entry name" value="TetR"/>
    <property type="match status" value="1"/>
</dbReference>
<dbReference type="SUPFAM" id="SSF46689">
    <property type="entry name" value="Homeodomain-like"/>
    <property type="match status" value="1"/>
</dbReference>
<evidence type="ECO:0000259" key="3">
    <source>
        <dbReference type="PROSITE" id="PS50977"/>
    </source>
</evidence>
<dbReference type="OrthoDB" id="9785164at2"/>
<dbReference type="RefSeq" id="WP_102757827.1">
    <property type="nucleotide sequence ID" value="NZ_CP025791.1"/>
</dbReference>